<dbReference type="AlphaFoldDB" id="A0A2P6U1W6"/>
<protein>
    <submittedName>
        <fullName evidence="2">Uncharacterized protein</fullName>
    </submittedName>
</protein>
<evidence type="ECO:0000256" key="1">
    <source>
        <dbReference type="SAM" id="MobiDB-lite"/>
    </source>
</evidence>
<dbReference type="Proteomes" id="UP000239899">
    <property type="component" value="Unassembled WGS sequence"/>
</dbReference>
<reference evidence="2 3" key="1">
    <citation type="journal article" date="2018" name="Plant J.">
        <title>Genome sequences of Chlorella sorokiniana UTEX 1602 and Micractinium conductrix SAG 241.80: implications to maltose excretion by a green alga.</title>
        <authorList>
            <person name="Arriola M.B."/>
            <person name="Velmurugan N."/>
            <person name="Zhang Y."/>
            <person name="Plunkett M.H."/>
            <person name="Hondzo H."/>
            <person name="Barney B.M."/>
        </authorList>
    </citation>
    <scope>NUCLEOTIDE SEQUENCE [LARGE SCALE GENOMIC DNA]</scope>
    <source>
        <strain evidence="3">UTEX 1602</strain>
    </source>
</reference>
<comment type="caution">
    <text evidence="2">The sequence shown here is derived from an EMBL/GenBank/DDBJ whole genome shotgun (WGS) entry which is preliminary data.</text>
</comment>
<name>A0A2P6U1W6_CHLSO</name>
<sequence>MQAAAPVRLGASRQECGWGPQLAHVLEALRGSQITGCQPLLFRVLPANVLAGTCSTDTRPHACVLHQPADDAWKRARRRLVVRAYTLARRARPTAVVNQPAPVEGARTAAVLSVIQNLANMLRAQVSAVHPCGLPLQAARPQGARKPTTPWIVKAASKQEWEPSGGRASQGKPSEQDRLADVRARLQSAQAKEEQRERVRRALQDVDAELAGDGEEDPYWVPFDDCPGAGEHCAACWGCPEEIMKLR</sequence>
<proteinExistence type="predicted"/>
<dbReference type="EMBL" id="LHPG02000002">
    <property type="protein sequence ID" value="PRW60305.1"/>
    <property type="molecule type" value="Genomic_DNA"/>
</dbReference>
<evidence type="ECO:0000313" key="3">
    <source>
        <dbReference type="Proteomes" id="UP000239899"/>
    </source>
</evidence>
<keyword evidence="3" id="KW-1185">Reference proteome</keyword>
<evidence type="ECO:0000313" key="2">
    <source>
        <dbReference type="EMBL" id="PRW60305.1"/>
    </source>
</evidence>
<organism evidence="2 3">
    <name type="scientific">Chlorella sorokiniana</name>
    <name type="common">Freshwater green alga</name>
    <dbReference type="NCBI Taxonomy" id="3076"/>
    <lineage>
        <taxon>Eukaryota</taxon>
        <taxon>Viridiplantae</taxon>
        <taxon>Chlorophyta</taxon>
        <taxon>core chlorophytes</taxon>
        <taxon>Trebouxiophyceae</taxon>
        <taxon>Chlorellales</taxon>
        <taxon>Chlorellaceae</taxon>
        <taxon>Chlorella clade</taxon>
        <taxon>Chlorella</taxon>
    </lineage>
</organism>
<gene>
    <name evidence="2" type="ORF">C2E21_1129</name>
</gene>
<feature type="region of interest" description="Disordered" evidence="1">
    <location>
        <begin position="157"/>
        <end position="179"/>
    </location>
</feature>
<accession>A0A2P6U1W6</accession>